<dbReference type="InterPro" id="IPR035068">
    <property type="entry name" value="TldD/PmbA_N"/>
</dbReference>
<dbReference type="Pfam" id="PF19289">
    <property type="entry name" value="PmbA_TldD_3rd"/>
    <property type="match status" value="1"/>
</dbReference>
<dbReference type="RefSeq" id="WP_345405761.1">
    <property type="nucleotide sequence ID" value="NZ_BAABLA010000121.1"/>
</dbReference>
<gene>
    <name evidence="2" type="ORF">ACFQGD_06440</name>
</gene>
<dbReference type="PANTHER" id="PTHR43666:SF1">
    <property type="entry name" value="CONSERVED PROTEIN"/>
    <property type="match status" value="1"/>
</dbReference>
<name>A0ABW2BUY3_9PSEU</name>
<dbReference type="SUPFAM" id="SSF111283">
    <property type="entry name" value="Putative modulator of DNA gyrase, PmbA/TldD"/>
    <property type="match status" value="1"/>
</dbReference>
<comment type="caution">
    <text evidence="2">The sequence shown here is derived from an EMBL/GenBank/DDBJ whole genome shotgun (WGS) entry which is preliminary data.</text>
</comment>
<dbReference type="Gene3D" id="3.30.2290.10">
    <property type="entry name" value="PmbA/TldD superfamily"/>
    <property type="match status" value="1"/>
</dbReference>
<feature type="domain" description="Metalloprotease TldD/E C-terminal" evidence="1">
    <location>
        <begin position="227"/>
        <end position="460"/>
    </location>
</feature>
<dbReference type="EMBL" id="JBHSXX010000001">
    <property type="protein sequence ID" value="MFC6866781.1"/>
    <property type="molecule type" value="Genomic_DNA"/>
</dbReference>
<organism evidence="2 3">
    <name type="scientific">Haloechinothrix salitolerans</name>
    <dbReference type="NCBI Taxonomy" id="926830"/>
    <lineage>
        <taxon>Bacteria</taxon>
        <taxon>Bacillati</taxon>
        <taxon>Actinomycetota</taxon>
        <taxon>Actinomycetes</taxon>
        <taxon>Pseudonocardiales</taxon>
        <taxon>Pseudonocardiaceae</taxon>
        <taxon>Haloechinothrix</taxon>
    </lineage>
</organism>
<proteinExistence type="predicted"/>
<dbReference type="Proteomes" id="UP001596337">
    <property type="component" value="Unassembled WGS sequence"/>
</dbReference>
<accession>A0ABW2BUY3</accession>
<reference evidence="3" key="1">
    <citation type="journal article" date="2019" name="Int. J. Syst. Evol. Microbiol.">
        <title>The Global Catalogue of Microorganisms (GCM) 10K type strain sequencing project: providing services to taxonomists for standard genome sequencing and annotation.</title>
        <authorList>
            <consortium name="The Broad Institute Genomics Platform"/>
            <consortium name="The Broad Institute Genome Sequencing Center for Infectious Disease"/>
            <person name="Wu L."/>
            <person name="Ma J."/>
        </authorList>
    </citation>
    <scope>NUCLEOTIDE SEQUENCE [LARGE SCALE GENOMIC DNA]</scope>
    <source>
        <strain evidence="3">KCTC 32255</strain>
    </source>
</reference>
<dbReference type="InterPro" id="IPR036059">
    <property type="entry name" value="TldD/PmbA_sf"/>
</dbReference>
<evidence type="ECO:0000259" key="1">
    <source>
        <dbReference type="Pfam" id="PF19289"/>
    </source>
</evidence>
<protein>
    <submittedName>
        <fullName evidence="2">Metallopeptidase TldD-related protein</fullName>
    </submittedName>
</protein>
<evidence type="ECO:0000313" key="3">
    <source>
        <dbReference type="Proteomes" id="UP001596337"/>
    </source>
</evidence>
<evidence type="ECO:0000313" key="2">
    <source>
        <dbReference type="EMBL" id="MFC6866781.1"/>
    </source>
</evidence>
<dbReference type="PANTHER" id="PTHR43666">
    <property type="entry name" value="TLDD PROTEIN"/>
    <property type="match status" value="1"/>
</dbReference>
<dbReference type="InterPro" id="IPR045569">
    <property type="entry name" value="Metalloprtase-TldD/E_C"/>
</dbReference>
<keyword evidence="3" id="KW-1185">Reference proteome</keyword>
<sequence>MESQRAAAIAAETAASGEDVIAIVDDTTHHYLRWSANEVTANGAASTRTLTVIAVNSVDDGIGNAAITHRGHLDENTVRKVADAARAAALRAAPVASAPSLPGGHGTAGRPDIAMEEAPADAPPAYWNDLAADLGAAMTRADRRQRLLYGYAERQRRTTTVNASTGLHLTSTQAVGTVEAAAYGADGKASAWHGTAIPDSGEADVPGIHDELDRWLHTANRRVSLPPGRYDVVLSPSCVADLMARLYRAMSVTEATTGASPFGDGEGGTRIGERLTPASLTLLSDPAARGLSCDPFVITRSPTPTASVFDNGLPLRRTRWISDGVLSALVGTRTAAESAGCPFTPWIGNLVLTGAAPDRSLDEIVAETRRGLLVTSLWYLRDVDPRRLLITGLTRDGVYLIEDGEIVAATNDFRFNESLLGVLRRVTDVGTTVPTLPREPDNAMTRFAMPPLAVRDFTMSSVSEAP</sequence>